<sequence>MPISSTRDDAPGSVSHGYSWVPPGLTRKKYRLLPIVKVLFLSDAMLGDSVMIGFLSEVARIFANSMQTQWIVDVEEYMAQLPNHIVPRVNSTGEKYREKQLLTQLPRQDLSVAYCRHLGNNTERKVYEEFINARNEIALDIGYVAANIPKRMECHKCSGILEKNEMAVIAPKLGESTGWHPACFTCATCEQLLVDLTYCVKDNQIYCERHYAELHKPRCAACDEVL</sequence>
<comment type="similarity">
    <text evidence="1">Belongs to the prickle / espinas / testin family.</text>
</comment>
<evidence type="ECO:0000256" key="2">
    <source>
        <dbReference type="ARBA" id="ARBA00022723"/>
    </source>
</evidence>
<dbReference type="STRING" id="334426.A0A0R3PBR8"/>
<dbReference type="InterPro" id="IPR047120">
    <property type="entry name" value="Pk/Esn/Tes"/>
</dbReference>
<accession>A0A0R3PBR8</accession>
<dbReference type="InterPro" id="IPR001781">
    <property type="entry name" value="Znf_LIM"/>
</dbReference>
<name>A0A0R3PBR8_ANGCS</name>
<keyword evidence="3" id="KW-0677">Repeat</keyword>
<evidence type="ECO:0000259" key="7">
    <source>
        <dbReference type="PROSITE" id="PS50023"/>
    </source>
</evidence>
<dbReference type="SMART" id="SM00132">
    <property type="entry name" value="LIM"/>
    <property type="match status" value="1"/>
</dbReference>
<evidence type="ECO:0000256" key="1">
    <source>
        <dbReference type="ARBA" id="ARBA00008268"/>
    </source>
</evidence>
<dbReference type="OMA" id="CNACDEV"/>
<evidence type="ECO:0000259" key="8">
    <source>
        <dbReference type="PROSITE" id="PS51303"/>
    </source>
</evidence>
<dbReference type="PROSITE" id="PS00478">
    <property type="entry name" value="LIM_DOMAIN_1"/>
    <property type="match status" value="1"/>
</dbReference>
<dbReference type="EMBL" id="UYYA01000159">
    <property type="protein sequence ID" value="VDM52750.1"/>
    <property type="molecule type" value="Genomic_DNA"/>
</dbReference>
<keyword evidence="10" id="KW-1185">Reference proteome</keyword>
<organism evidence="11">
    <name type="scientific">Angiostrongylus costaricensis</name>
    <name type="common">Nematode worm</name>
    <dbReference type="NCBI Taxonomy" id="334426"/>
    <lineage>
        <taxon>Eukaryota</taxon>
        <taxon>Metazoa</taxon>
        <taxon>Ecdysozoa</taxon>
        <taxon>Nematoda</taxon>
        <taxon>Chromadorea</taxon>
        <taxon>Rhabditida</taxon>
        <taxon>Rhabditina</taxon>
        <taxon>Rhabditomorpha</taxon>
        <taxon>Strongyloidea</taxon>
        <taxon>Metastrongylidae</taxon>
        <taxon>Angiostrongylus</taxon>
    </lineage>
</organism>
<keyword evidence="4 6" id="KW-0862">Zinc</keyword>
<dbReference type="SUPFAM" id="SSF57716">
    <property type="entry name" value="Glucocorticoid receptor-like (DNA-binding domain)"/>
    <property type="match status" value="1"/>
</dbReference>
<reference evidence="11" key="1">
    <citation type="submission" date="2017-02" db="UniProtKB">
        <authorList>
            <consortium name="WormBaseParasite"/>
        </authorList>
    </citation>
    <scope>IDENTIFICATION</scope>
</reference>
<dbReference type="CDD" id="cd09830">
    <property type="entry name" value="PET_LIMPETin_LIM-9"/>
    <property type="match status" value="1"/>
</dbReference>
<evidence type="ECO:0000256" key="6">
    <source>
        <dbReference type="PROSITE-ProRule" id="PRU00125"/>
    </source>
</evidence>
<dbReference type="AlphaFoldDB" id="A0A0R3PBR8"/>
<proteinExistence type="inferred from homology"/>
<dbReference type="PANTHER" id="PTHR24211">
    <property type="entry name" value="LIM DOMAIN-CONTAINING PROTEIN"/>
    <property type="match status" value="1"/>
</dbReference>
<evidence type="ECO:0000313" key="9">
    <source>
        <dbReference type="EMBL" id="VDM52750.1"/>
    </source>
</evidence>
<dbReference type="PROSITE" id="PS51303">
    <property type="entry name" value="PET"/>
    <property type="match status" value="1"/>
</dbReference>
<dbReference type="GO" id="GO:0008270">
    <property type="term" value="F:zinc ion binding"/>
    <property type="evidence" value="ECO:0007669"/>
    <property type="project" value="InterPro"/>
</dbReference>
<dbReference type="PROSITE" id="PS50023">
    <property type="entry name" value="LIM_DOMAIN_2"/>
    <property type="match status" value="1"/>
</dbReference>
<gene>
    <name evidence="9" type="ORF">ACOC_LOCUS1165</name>
</gene>
<evidence type="ECO:0000313" key="11">
    <source>
        <dbReference type="WBParaSite" id="ACOC_0000116401-mRNA-1"/>
    </source>
</evidence>
<dbReference type="OrthoDB" id="10069167at2759"/>
<evidence type="ECO:0000256" key="3">
    <source>
        <dbReference type="ARBA" id="ARBA00022737"/>
    </source>
</evidence>
<dbReference type="Pfam" id="PF00412">
    <property type="entry name" value="LIM"/>
    <property type="match status" value="1"/>
</dbReference>
<keyword evidence="5 6" id="KW-0440">LIM domain</keyword>
<dbReference type="PANTHER" id="PTHR24211:SF37">
    <property type="entry name" value="PROTEIN ESPINAS-LIKE PROTEIN"/>
    <property type="match status" value="1"/>
</dbReference>
<evidence type="ECO:0000313" key="10">
    <source>
        <dbReference type="Proteomes" id="UP000267027"/>
    </source>
</evidence>
<keyword evidence="2 6" id="KW-0479">Metal-binding</keyword>
<dbReference type="Pfam" id="PF06297">
    <property type="entry name" value="PET"/>
    <property type="match status" value="1"/>
</dbReference>
<feature type="domain" description="PET" evidence="8">
    <location>
        <begin position="43"/>
        <end position="153"/>
    </location>
</feature>
<reference evidence="9 10" key="2">
    <citation type="submission" date="2018-11" db="EMBL/GenBank/DDBJ databases">
        <authorList>
            <consortium name="Pathogen Informatics"/>
        </authorList>
    </citation>
    <scope>NUCLEOTIDE SEQUENCE [LARGE SCALE GENOMIC DNA]</scope>
    <source>
        <strain evidence="9 10">Costa Rica</strain>
    </source>
</reference>
<protein>
    <submittedName>
        <fullName evidence="11">LIM zinc-binding domain-containing protein</fullName>
    </submittedName>
</protein>
<dbReference type="Proteomes" id="UP000267027">
    <property type="component" value="Unassembled WGS sequence"/>
</dbReference>
<dbReference type="CDD" id="cd09414">
    <property type="entry name" value="LIM1_LIMPETin"/>
    <property type="match status" value="1"/>
</dbReference>
<dbReference type="InterPro" id="IPR010442">
    <property type="entry name" value="PET_domain"/>
</dbReference>
<evidence type="ECO:0000256" key="4">
    <source>
        <dbReference type="ARBA" id="ARBA00022833"/>
    </source>
</evidence>
<feature type="domain" description="LIM zinc-binding" evidence="7">
    <location>
        <begin position="152"/>
        <end position="217"/>
    </location>
</feature>
<dbReference type="WBParaSite" id="ACOC_0000116401-mRNA-1">
    <property type="protein sequence ID" value="ACOC_0000116401-mRNA-1"/>
    <property type="gene ID" value="ACOC_0000116401"/>
</dbReference>
<dbReference type="Gene3D" id="2.10.110.10">
    <property type="entry name" value="Cysteine Rich Protein"/>
    <property type="match status" value="1"/>
</dbReference>
<dbReference type="FunFam" id="2.10.110.10:FF:000035">
    <property type="entry name" value="prickle-like protein 2 isoform X1"/>
    <property type="match status" value="1"/>
</dbReference>
<evidence type="ECO:0000256" key="5">
    <source>
        <dbReference type="ARBA" id="ARBA00023038"/>
    </source>
</evidence>